<evidence type="ECO:0000256" key="3">
    <source>
        <dbReference type="ARBA" id="ARBA00023163"/>
    </source>
</evidence>
<keyword evidence="1" id="KW-0805">Transcription regulation</keyword>
<accession>A0ABD6W768</accession>
<proteinExistence type="predicted"/>
<dbReference type="InterPro" id="IPR046335">
    <property type="entry name" value="LacI/GalR-like_sensor"/>
</dbReference>
<dbReference type="SUPFAM" id="SSF47413">
    <property type="entry name" value="lambda repressor-like DNA-binding domains"/>
    <property type="match status" value="1"/>
</dbReference>
<dbReference type="Proteomes" id="UP000237881">
    <property type="component" value="Unassembled WGS sequence"/>
</dbReference>
<dbReference type="PROSITE" id="PS50932">
    <property type="entry name" value="HTH_LACI_2"/>
    <property type="match status" value="1"/>
</dbReference>
<dbReference type="EMBL" id="PSUL01000033">
    <property type="protein sequence ID" value="PPF11493.1"/>
    <property type="molecule type" value="Genomic_DNA"/>
</dbReference>
<keyword evidence="2" id="KW-0238">DNA-binding</keyword>
<dbReference type="CDD" id="cd01392">
    <property type="entry name" value="HTH_LacI"/>
    <property type="match status" value="1"/>
</dbReference>
<dbReference type="SMART" id="SM00354">
    <property type="entry name" value="HTH_LACI"/>
    <property type="match status" value="1"/>
</dbReference>
<dbReference type="Pfam" id="PF00356">
    <property type="entry name" value="LacI"/>
    <property type="match status" value="1"/>
</dbReference>
<comment type="caution">
    <text evidence="6">The sequence shown here is derived from an EMBL/GenBank/DDBJ whole genome shotgun (WGS) entry which is preliminary data.</text>
</comment>
<protein>
    <submittedName>
        <fullName evidence="6">Transcriptional regulator</fullName>
    </submittedName>
</protein>
<dbReference type="InterPro" id="IPR000843">
    <property type="entry name" value="HTH_LacI"/>
</dbReference>
<dbReference type="InterPro" id="IPR010982">
    <property type="entry name" value="Lambda_DNA-bd_dom_sf"/>
</dbReference>
<reference evidence="6 7" key="1">
    <citation type="submission" date="2018-02" db="EMBL/GenBank/DDBJ databases">
        <title>Bacteriophage NCPPB3778 and a type I-E CRISPR drive the evolution of the US Biological Select Agent, Rathayibacter toxicus.</title>
        <authorList>
            <person name="Davis E.W.II."/>
            <person name="Tabima J.F."/>
            <person name="Weisberg A.J."/>
            <person name="Lopes L.D."/>
            <person name="Wiseman M.S."/>
            <person name="Wiseman M.S."/>
            <person name="Pupko T."/>
            <person name="Belcher M.S."/>
            <person name="Sechler A.J."/>
            <person name="Tancos M.A."/>
            <person name="Schroeder B.K."/>
            <person name="Murray T.D."/>
            <person name="Luster D.G."/>
            <person name="Schneider W.L."/>
            <person name="Rogers E."/>
            <person name="Andreote F.D."/>
            <person name="Grunwald N.J."/>
            <person name="Putnam M.L."/>
            <person name="Chang J.H."/>
        </authorList>
    </citation>
    <scope>NUCLEOTIDE SEQUENCE [LARGE SCALE GENOMIC DNA]</scope>
    <source>
        <strain evidence="6 7">AY1I9</strain>
    </source>
</reference>
<sequence>MAVLLVRAGSGHRIEKHGRIDSKRAGLSYPEPRGWSTDDERAAPTRRNVEPRKSPRPTLARVASRAGVSPSTASLVFSGSGPVSEATKERVLSAAAELDYAGPDPRARSLRRGRSGIVGVVVDERMLHAFRDPIKIAMLDGIADVLGGVDAGILLLTETGDGAGLLATAPVDAMILVACSPSVDDSVAVLRRRGVPVVVVEGLSELSGAVISLDNREASRTLAEHLREFGHRRVAVVSLPFAKDRRRGPIPAEWRASPSITPVDRLLGVQDVFPEALVVAAAASSVDEGVAAGRTLLQGEEAPTAVIAQSDLLAAGVILAAQERGLRVPEDLSVVGFDGVQVPGLAAEYDLTTMAQPAVEKGRAAGRAAVALLANEEAEAVCFHAVFHRGNTSAPPR</sequence>
<name>A0ABD6W768_RATRA</name>
<feature type="compositionally biased region" description="Basic and acidic residues" evidence="4">
    <location>
        <begin position="36"/>
        <end position="53"/>
    </location>
</feature>
<organism evidence="6 7">
    <name type="scientific">Rathayibacter rathayi</name>
    <name type="common">Corynebacterium rathayi</name>
    <dbReference type="NCBI Taxonomy" id="33887"/>
    <lineage>
        <taxon>Bacteria</taxon>
        <taxon>Bacillati</taxon>
        <taxon>Actinomycetota</taxon>
        <taxon>Actinomycetes</taxon>
        <taxon>Micrococcales</taxon>
        <taxon>Microbacteriaceae</taxon>
        <taxon>Rathayibacter</taxon>
    </lineage>
</organism>
<feature type="region of interest" description="Disordered" evidence="4">
    <location>
        <begin position="12"/>
        <end position="65"/>
    </location>
</feature>
<dbReference type="Pfam" id="PF13377">
    <property type="entry name" value="Peripla_BP_3"/>
    <property type="match status" value="1"/>
</dbReference>
<dbReference type="Gene3D" id="3.40.50.2300">
    <property type="match status" value="2"/>
</dbReference>
<dbReference type="GO" id="GO:0003677">
    <property type="term" value="F:DNA binding"/>
    <property type="evidence" value="ECO:0007669"/>
    <property type="project" value="UniProtKB-KW"/>
</dbReference>
<dbReference type="PANTHER" id="PTHR30146:SF138">
    <property type="entry name" value="TRANSCRIPTIONAL REGULATORY PROTEIN"/>
    <property type="match status" value="1"/>
</dbReference>
<dbReference type="GO" id="GO:0006355">
    <property type="term" value="P:regulation of DNA-templated transcription"/>
    <property type="evidence" value="ECO:0007669"/>
    <property type="project" value="UniProtKB-ARBA"/>
</dbReference>
<keyword evidence="3" id="KW-0804">Transcription</keyword>
<evidence type="ECO:0000256" key="1">
    <source>
        <dbReference type="ARBA" id="ARBA00023015"/>
    </source>
</evidence>
<dbReference type="InterPro" id="IPR028082">
    <property type="entry name" value="Peripla_BP_I"/>
</dbReference>
<feature type="domain" description="HTH lacI-type" evidence="5">
    <location>
        <begin position="57"/>
        <end position="112"/>
    </location>
</feature>
<dbReference type="AlphaFoldDB" id="A0ABD6W768"/>
<evidence type="ECO:0000256" key="2">
    <source>
        <dbReference type="ARBA" id="ARBA00023125"/>
    </source>
</evidence>
<evidence type="ECO:0000259" key="5">
    <source>
        <dbReference type="PROSITE" id="PS50932"/>
    </source>
</evidence>
<gene>
    <name evidence="6" type="ORF">C5C04_12190</name>
</gene>
<evidence type="ECO:0000256" key="4">
    <source>
        <dbReference type="SAM" id="MobiDB-lite"/>
    </source>
</evidence>
<dbReference type="SUPFAM" id="SSF53822">
    <property type="entry name" value="Periplasmic binding protein-like I"/>
    <property type="match status" value="1"/>
</dbReference>
<dbReference type="PANTHER" id="PTHR30146">
    <property type="entry name" value="LACI-RELATED TRANSCRIPTIONAL REPRESSOR"/>
    <property type="match status" value="1"/>
</dbReference>
<evidence type="ECO:0000313" key="7">
    <source>
        <dbReference type="Proteomes" id="UP000237881"/>
    </source>
</evidence>
<evidence type="ECO:0000313" key="6">
    <source>
        <dbReference type="EMBL" id="PPF11493.1"/>
    </source>
</evidence>
<dbReference type="Gene3D" id="1.10.260.40">
    <property type="entry name" value="lambda repressor-like DNA-binding domains"/>
    <property type="match status" value="1"/>
</dbReference>